<dbReference type="GO" id="GO:0003700">
    <property type="term" value="F:DNA-binding transcription factor activity"/>
    <property type="evidence" value="ECO:0007669"/>
    <property type="project" value="InterPro"/>
</dbReference>
<evidence type="ECO:0000259" key="2">
    <source>
        <dbReference type="PROSITE" id="PS50995"/>
    </source>
</evidence>
<evidence type="ECO:0000313" key="3">
    <source>
        <dbReference type="EMBL" id="ATE54137.1"/>
    </source>
</evidence>
<dbReference type="RefSeq" id="WP_096493059.1">
    <property type="nucleotide sequence ID" value="NZ_CP023445.1"/>
</dbReference>
<feature type="domain" description="HTH marR-type" evidence="2">
    <location>
        <begin position="17"/>
        <end position="149"/>
    </location>
</feature>
<keyword evidence="4" id="KW-1185">Reference proteome</keyword>
<dbReference type="Pfam" id="PF12802">
    <property type="entry name" value="MarR_2"/>
    <property type="match status" value="1"/>
</dbReference>
<gene>
    <name evidence="3" type="ORF">CNX65_13250</name>
</gene>
<accession>A0A290Z541</accession>
<proteinExistence type="predicted"/>
<dbReference type="Gene3D" id="1.10.10.10">
    <property type="entry name" value="Winged helix-like DNA-binding domain superfamily/Winged helix DNA-binding domain"/>
    <property type="match status" value="1"/>
</dbReference>
<dbReference type="SMART" id="SM00347">
    <property type="entry name" value="HTH_MARR"/>
    <property type="match status" value="1"/>
</dbReference>
<dbReference type="InterPro" id="IPR036390">
    <property type="entry name" value="WH_DNA-bd_sf"/>
</dbReference>
<dbReference type="Proteomes" id="UP000218505">
    <property type="component" value="Chromosome"/>
</dbReference>
<protein>
    <submittedName>
        <fullName evidence="3">MarR family transcriptional regulator</fullName>
    </submittedName>
</protein>
<evidence type="ECO:0000313" key="4">
    <source>
        <dbReference type="Proteomes" id="UP000218505"/>
    </source>
</evidence>
<dbReference type="InterPro" id="IPR039422">
    <property type="entry name" value="MarR/SlyA-like"/>
</dbReference>
<feature type="region of interest" description="Disordered" evidence="1">
    <location>
        <begin position="150"/>
        <end position="180"/>
    </location>
</feature>
<dbReference type="AlphaFoldDB" id="A0A290Z541"/>
<name>A0A290Z541_9PSEU</name>
<feature type="compositionally biased region" description="Polar residues" evidence="1">
    <location>
        <begin position="170"/>
        <end position="180"/>
    </location>
</feature>
<dbReference type="InterPro" id="IPR000835">
    <property type="entry name" value="HTH_MarR-typ"/>
</dbReference>
<organism evidence="3 4">
    <name type="scientific">Actinosynnema pretiosum</name>
    <dbReference type="NCBI Taxonomy" id="42197"/>
    <lineage>
        <taxon>Bacteria</taxon>
        <taxon>Bacillati</taxon>
        <taxon>Actinomycetota</taxon>
        <taxon>Actinomycetes</taxon>
        <taxon>Pseudonocardiales</taxon>
        <taxon>Pseudonocardiaceae</taxon>
        <taxon>Actinosynnema</taxon>
    </lineage>
</organism>
<dbReference type="SUPFAM" id="SSF46785">
    <property type="entry name" value="Winged helix' DNA-binding domain"/>
    <property type="match status" value="1"/>
</dbReference>
<sequence length="180" mass="19898">MPPAAPRWLDAEERQTWLALASVLIRLPSALDAQLQRDAGISHFEYQALAFLSEQPTRSLRMSELAVVTEGSLSRLSHVVKRLERQGWVTRTPDPDDGRYTLAVLTGAGWDKVVDTAPGHVEEVRRLVFDPLSGEQQRHLREIGLRVASAIEPGGPDQSCPGSRTPPHNPETQTQQGKNP</sequence>
<dbReference type="PANTHER" id="PTHR33164:SF99">
    <property type="entry name" value="MARR FAMILY REGULATORY PROTEIN"/>
    <property type="match status" value="1"/>
</dbReference>
<reference evidence="3" key="1">
    <citation type="submission" date="2017-09" db="EMBL/GenBank/DDBJ databases">
        <title>Complete Genome Sequence of ansamitocin-producing Bacterium Actinosynnema pretiosum X47.</title>
        <authorList>
            <person name="Cao G."/>
            <person name="Zong G."/>
            <person name="Zhong C."/>
            <person name="Fu J."/>
        </authorList>
    </citation>
    <scope>NUCLEOTIDE SEQUENCE [LARGE SCALE GENOMIC DNA]</scope>
    <source>
        <strain evidence="3">X47</strain>
    </source>
</reference>
<evidence type="ECO:0000256" key="1">
    <source>
        <dbReference type="SAM" id="MobiDB-lite"/>
    </source>
</evidence>
<dbReference type="GO" id="GO:0006950">
    <property type="term" value="P:response to stress"/>
    <property type="evidence" value="ECO:0007669"/>
    <property type="project" value="TreeGrafter"/>
</dbReference>
<dbReference type="PROSITE" id="PS50995">
    <property type="entry name" value="HTH_MARR_2"/>
    <property type="match status" value="1"/>
</dbReference>
<dbReference type="EMBL" id="CP023445">
    <property type="protein sequence ID" value="ATE54137.1"/>
    <property type="molecule type" value="Genomic_DNA"/>
</dbReference>
<dbReference type="KEGG" id="apre:CNX65_13250"/>
<dbReference type="InterPro" id="IPR036388">
    <property type="entry name" value="WH-like_DNA-bd_sf"/>
</dbReference>
<dbReference type="PANTHER" id="PTHR33164">
    <property type="entry name" value="TRANSCRIPTIONAL REGULATOR, MARR FAMILY"/>
    <property type="match status" value="1"/>
</dbReference>